<reference evidence="2 3" key="1">
    <citation type="journal article" date="2014" name="Arch. Microbiol.">
        <title>Bacillus mesophilum sp. nov., strain IITR-54T, a novel 4-chlorobiphenyl dechlorinating bacterium.</title>
        <authorList>
            <person name="Manickam N."/>
            <person name="Singh N.K."/>
            <person name="Bajaj A."/>
            <person name="Kumar R.M."/>
            <person name="Kaur G."/>
            <person name="Kaur N."/>
            <person name="Bala M."/>
            <person name="Kumar A."/>
            <person name="Mayilraj S."/>
        </authorList>
    </citation>
    <scope>NUCLEOTIDE SEQUENCE [LARGE SCALE GENOMIC DNA]</scope>
    <source>
        <strain evidence="2 3">IITR-54</strain>
    </source>
</reference>
<dbReference type="InterPro" id="IPR041401">
    <property type="entry name" value="TseB-like_dom"/>
</dbReference>
<dbReference type="Gene3D" id="3.10.450.40">
    <property type="match status" value="2"/>
</dbReference>
<dbReference type="Proteomes" id="UP000441354">
    <property type="component" value="Unassembled WGS sequence"/>
</dbReference>
<name>A0A7V7RMN5_9BACI</name>
<dbReference type="AlphaFoldDB" id="A0A7V7RMN5"/>
<comment type="caution">
    <text evidence="2">The sequence shown here is derived from an EMBL/GenBank/DDBJ whole genome shotgun (WGS) entry which is preliminary data.</text>
</comment>
<dbReference type="SUPFAM" id="SSF54403">
    <property type="entry name" value="Cystatin/monellin"/>
    <property type="match status" value="2"/>
</dbReference>
<dbReference type="OrthoDB" id="2381181at2"/>
<accession>A0A7V7RMN5</accession>
<evidence type="ECO:0000259" key="1">
    <source>
        <dbReference type="Pfam" id="PF17881"/>
    </source>
</evidence>
<keyword evidence="3" id="KW-1185">Reference proteome</keyword>
<sequence length="158" mass="17852">MKKVILICSVILVILLALGINIYLNSIEPVKAAEDEAVKRAKEDTNLVSVSDFEIYHGNETIFVIEGKDENGDNVFVWVPENEGEIQLLKQSEGITEQEAQNILLSEKGQVDIISRKLGMEKNIPLWEIAYKTEGDLLNYFLIDFETGNKKLKVIENL</sequence>
<organism evidence="2 3">
    <name type="scientific">Bacillus mesophilum</name>
    <dbReference type="NCBI Taxonomy" id="1071718"/>
    <lineage>
        <taxon>Bacteria</taxon>
        <taxon>Bacillati</taxon>
        <taxon>Bacillota</taxon>
        <taxon>Bacilli</taxon>
        <taxon>Bacillales</taxon>
        <taxon>Bacillaceae</taxon>
        <taxon>Bacillus</taxon>
    </lineage>
</organism>
<gene>
    <name evidence="2" type="ORF">F7732_06080</name>
</gene>
<dbReference type="EMBL" id="WBOT01000002">
    <property type="protein sequence ID" value="KAB2333653.1"/>
    <property type="molecule type" value="Genomic_DNA"/>
</dbReference>
<dbReference type="RefSeq" id="WP_151573056.1">
    <property type="nucleotide sequence ID" value="NZ_WBOT01000002.1"/>
</dbReference>
<evidence type="ECO:0000313" key="3">
    <source>
        <dbReference type="Proteomes" id="UP000441354"/>
    </source>
</evidence>
<evidence type="ECO:0000313" key="2">
    <source>
        <dbReference type="EMBL" id="KAB2333653.1"/>
    </source>
</evidence>
<feature type="domain" description="Cell wall elongation regulator TseB-like" evidence="1">
    <location>
        <begin position="36"/>
        <end position="80"/>
    </location>
</feature>
<dbReference type="InterPro" id="IPR046350">
    <property type="entry name" value="Cystatin_sf"/>
</dbReference>
<proteinExistence type="predicted"/>
<dbReference type="Pfam" id="PF17881">
    <property type="entry name" value="TseB"/>
    <property type="match status" value="1"/>
</dbReference>
<protein>
    <submittedName>
        <fullName evidence="2">Peptidase</fullName>
    </submittedName>
</protein>